<dbReference type="InterPro" id="IPR006311">
    <property type="entry name" value="TAT_signal"/>
</dbReference>
<name>A0A7V7TZ96_9HYPH</name>
<gene>
    <name evidence="2" type="ORF">F6X38_14225</name>
</gene>
<organism evidence="2 3">
    <name type="scientific">Plantimonas leprariae</name>
    <dbReference type="NCBI Taxonomy" id="2615207"/>
    <lineage>
        <taxon>Bacteria</taxon>
        <taxon>Pseudomonadati</taxon>
        <taxon>Pseudomonadota</taxon>
        <taxon>Alphaproteobacteria</taxon>
        <taxon>Hyphomicrobiales</taxon>
        <taxon>Aurantimonadaceae</taxon>
        <taxon>Plantimonas</taxon>
    </lineage>
</organism>
<reference evidence="2 3" key="1">
    <citation type="submission" date="2019-09" db="EMBL/GenBank/DDBJ databases">
        <title>YIM 132180 draft genome.</title>
        <authorList>
            <person name="Zhang K."/>
        </authorList>
    </citation>
    <scope>NUCLEOTIDE SEQUENCE [LARGE SCALE GENOMIC DNA]</scope>
    <source>
        <strain evidence="2 3">YIM 132180</strain>
    </source>
</reference>
<dbReference type="RefSeq" id="WP_150970649.1">
    <property type="nucleotide sequence ID" value="NZ_VZDO01000011.1"/>
</dbReference>
<protein>
    <recommendedName>
        <fullName evidence="4">Tat (Twin-arginine translocation) pathway signal sequence</fullName>
    </recommendedName>
</protein>
<dbReference type="EMBL" id="VZDO01000011">
    <property type="protein sequence ID" value="KAB0679049.1"/>
    <property type="molecule type" value="Genomic_DNA"/>
</dbReference>
<evidence type="ECO:0000313" key="2">
    <source>
        <dbReference type="EMBL" id="KAB0679049.1"/>
    </source>
</evidence>
<accession>A0A7V7TZ96</accession>
<sequence>MISRRRFLRTTASAGIVTAATGTAFAVEASAAAPVTPDAALTDHLNGILANLLTELREERRLSKAHKVAEASLAAWARPGPIHLLHNGTKGGPEQGWPEIADLPEPPANPGTHKVIRPNPYDLWHEVRRALKPAMDFTRHANGSFSFTAPKPLSPHERREIQRREFARMRMVLARRREQLALEKATGITDIEAAMEAQADRVEVQRERLEEAAATGASPAALAATALVEAMGDADEFVMLVLARTAPHLTGLLHIVVDDFVAKKETEGYYATILGTGDTGGLV</sequence>
<evidence type="ECO:0008006" key="4">
    <source>
        <dbReference type="Google" id="ProtNLM"/>
    </source>
</evidence>
<dbReference type="PROSITE" id="PS51318">
    <property type="entry name" value="TAT"/>
    <property type="match status" value="1"/>
</dbReference>
<comment type="caution">
    <text evidence="2">The sequence shown here is derived from an EMBL/GenBank/DDBJ whole genome shotgun (WGS) entry which is preliminary data.</text>
</comment>
<feature type="chain" id="PRO_5031467476" description="Tat (Twin-arginine translocation) pathway signal sequence" evidence="1">
    <location>
        <begin position="27"/>
        <end position="283"/>
    </location>
</feature>
<feature type="signal peptide" evidence="1">
    <location>
        <begin position="1"/>
        <end position="26"/>
    </location>
</feature>
<dbReference type="Proteomes" id="UP000432089">
    <property type="component" value="Unassembled WGS sequence"/>
</dbReference>
<keyword evidence="1" id="KW-0732">Signal</keyword>
<proteinExistence type="predicted"/>
<evidence type="ECO:0000313" key="3">
    <source>
        <dbReference type="Proteomes" id="UP000432089"/>
    </source>
</evidence>
<keyword evidence="3" id="KW-1185">Reference proteome</keyword>
<evidence type="ECO:0000256" key="1">
    <source>
        <dbReference type="SAM" id="SignalP"/>
    </source>
</evidence>
<dbReference type="AlphaFoldDB" id="A0A7V7TZ96"/>